<reference evidence="9 10" key="1">
    <citation type="submission" date="2013-08" db="EMBL/GenBank/DDBJ databases">
        <authorList>
            <person name="Weinstock G."/>
            <person name="Sodergren E."/>
            <person name="Wylie T."/>
            <person name="Fulton L."/>
            <person name="Fulton R."/>
            <person name="Fronick C."/>
            <person name="O'Laughlin M."/>
            <person name="Godfrey J."/>
            <person name="Miner T."/>
            <person name="Herter B."/>
            <person name="Appelbaum E."/>
            <person name="Cordes M."/>
            <person name="Lek S."/>
            <person name="Wollam A."/>
            <person name="Pepin K.H."/>
            <person name="Palsikar V.B."/>
            <person name="Mitreva M."/>
            <person name="Wilson R.K."/>
        </authorList>
    </citation>
    <scope>NUCLEOTIDE SEQUENCE [LARGE SCALE GENOMIC DNA]</scope>
    <source>
        <strain evidence="9 10">ATCC 15930</strain>
    </source>
</reference>
<organism evidence="9 10">
    <name type="scientific">Hoylesella loescheii DSM 19665 = JCM 12249 = ATCC 15930</name>
    <dbReference type="NCBI Taxonomy" id="1122985"/>
    <lineage>
        <taxon>Bacteria</taxon>
        <taxon>Pseudomonadati</taxon>
        <taxon>Bacteroidota</taxon>
        <taxon>Bacteroidia</taxon>
        <taxon>Bacteroidales</taxon>
        <taxon>Prevotellaceae</taxon>
        <taxon>Hoylesella</taxon>
    </lineage>
</organism>
<evidence type="ECO:0000256" key="1">
    <source>
        <dbReference type="ARBA" id="ARBA00004442"/>
    </source>
</evidence>
<comment type="caution">
    <text evidence="9">The sequence shown here is derived from an EMBL/GenBank/DDBJ whole genome shotgun (WGS) entry which is preliminary data.</text>
</comment>
<keyword evidence="4" id="KW-0472">Membrane</keyword>
<evidence type="ECO:0000259" key="7">
    <source>
        <dbReference type="Pfam" id="PF07980"/>
    </source>
</evidence>
<dbReference type="InterPro" id="IPR033985">
    <property type="entry name" value="SusD-like_N"/>
</dbReference>
<evidence type="ECO:0000256" key="3">
    <source>
        <dbReference type="ARBA" id="ARBA00022729"/>
    </source>
</evidence>
<dbReference type="HOGENOM" id="CLU_015553_3_0_10"/>
<dbReference type="EMBL" id="JNGW01000134">
    <property type="protein sequence ID" value="KDR50891.1"/>
    <property type="molecule type" value="Genomic_DNA"/>
</dbReference>
<dbReference type="RefSeq" id="WP_018966799.1">
    <property type="nucleotide sequence ID" value="NZ_KB899211.1"/>
</dbReference>
<protein>
    <recommendedName>
        <fullName evidence="11">Tetratricopeptide repeat protein</fullName>
    </recommendedName>
</protein>
<comment type="similarity">
    <text evidence="2">Belongs to the SusD family.</text>
</comment>
<evidence type="ECO:0000313" key="10">
    <source>
        <dbReference type="Proteomes" id="UP000027442"/>
    </source>
</evidence>
<feature type="signal peptide" evidence="6">
    <location>
        <begin position="1"/>
        <end position="20"/>
    </location>
</feature>
<dbReference type="Proteomes" id="UP000027442">
    <property type="component" value="Unassembled WGS sequence"/>
</dbReference>
<evidence type="ECO:0000256" key="5">
    <source>
        <dbReference type="ARBA" id="ARBA00023237"/>
    </source>
</evidence>
<dbReference type="eggNOG" id="COG0388">
    <property type="taxonomic scope" value="Bacteria"/>
</dbReference>
<keyword evidence="5" id="KW-0998">Cell outer membrane</keyword>
<accession>A0A069QM20</accession>
<gene>
    <name evidence="9" type="ORF">HMPREF1991_03073</name>
</gene>
<evidence type="ECO:0008006" key="11">
    <source>
        <dbReference type="Google" id="ProtNLM"/>
    </source>
</evidence>
<evidence type="ECO:0000256" key="4">
    <source>
        <dbReference type="ARBA" id="ARBA00023136"/>
    </source>
</evidence>
<dbReference type="GO" id="GO:0009279">
    <property type="term" value="C:cell outer membrane"/>
    <property type="evidence" value="ECO:0007669"/>
    <property type="project" value="UniProtKB-SubCell"/>
</dbReference>
<dbReference type="Gene3D" id="1.25.40.390">
    <property type="match status" value="1"/>
</dbReference>
<evidence type="ECO:0000256" key="6">
    <source>
        <dbReference type="SAM" id="SignalP"/>
    </source>
</evidence>
<dbReference type="Pfam" id="PF14322">
    <property type="entry name" value="SusD-like_3"/>
    <property type="match status" value="1"/>
</dbReference>
<evidence type="ECO:0000313" key="9">
    <source>
        <dbReference type="EMBL" id="KDR50891.1"/>
    </source>
</evidence>
<keyword evidence="3 6" id="KW-0732">Signal</keyword>
<feature type="chain" id="PRO_5001665633" description="Tetratricopeptide repeat protein" evidence="6">
    <location>
        <begin position="21"/>
        <end position="466"/>
    </location>
</feature>
<dbReference type="SUPFAM" id="SSF48452">
    <property type="entry name" value="TPR-like"/>
    <property type="match status" value="1"/>
</dbReference>
<dbReference type="InterPro" id="IPR011990">
    <property type="entry name" value="TPR-like_helical_dom_sf"/>
</dbReference>
<comment type="subcellular location">
    <subcellularLocation>
        <location evidence="1">Cell outer membrane</location>
    </subcellularLocation>
</comment>
<feature type="domain" description="SusD-like N-terminal" evidence="8">
    <location>
        <begin position="99"/>
        <end position="232"/>
    </location>
</feature>
<evidence type="ECO:0000259" key="8">
    <source>
        <dbReference type="Pfam" id="PF14322"/>
    </source>
</evidence>
<keyword evidence="10" id="KW-1185">Reference proteome</keyword>
<dbReference type="Pfam" id="PF07980">
    <property type="entry name" value="SusD_RagB"/>
    <property type="match status" value="1"/>
</dbReference>
<name>A0A069QM20_HOYLO</name>
<feature type="domain" description="RagB/SusD" evidence="7">
    <location>
        <begin position="346"/>
        <end position="447"/>
    </location>
</feature>
<evidence type="ECO:0000256" key="2">
    <source>
        <dbReference type="ARBA" id="ARBA00006275"/>
    </source>
</evidence>
<sequence>MKKLLINAALGVTLVALNVACEDFLNVQPKGETIPQTVDDYAYIMNFPDLMKGGENFPLYLTDDVYLPDTAENELIPGLNIKERYIQNLYTFNKDVFGESVTDVFWASAYQRIFYSNVVINNVMDATHGSETQKLNLRAEALAERALEYLNLVNVYGKHYDPSTAQADLGVPLVLEDNINLTDLKRATVAEVYDLVEKDLQAAVRDLPHKPKPNAFKFSKSGARGVLARMYLYQGKYKEALECADSVLARNDTLLDMRDYHVLVNESAIGRIDIPDKDANKENVLIRLAPFVYALSDETFGSDDLMQHFTKKDMRRLLFFSDSINSTQFEKPLWRPWFEQNMGITTSEMYLLVAECEARQGSIGRAMELLNKLRNNRIVDNKALTAANRDEALKLVLEERRREFALTGLTRFIDLKRLNLDSRFAKTVVHHVVGKDLTLPPNDPRWALPIPARPLRFNKSMLPNPR</sequence>
<dbReference type="PATRIC" id="fig|1122985.7.peg.3178"/>
<proteinExistence type="inferred from homology"/>
<dbReference type="InterPro" id="IPR012944">
    <property type="entry name" value="SusD_RagB_dom"/>
</dbReference>
<dbReference type="AlphaFoldDB" id="A0A069QM20"/>